<dbReference type="AlphaFoldDB" id="A0A545TY95"/>
<protein>
    <submittedName>
        <fullName evidence="1">Uncharacterized protein</fullName>
    </submittedName>
</protein>
<comment type="caution">
    <text evidence="1">The sequence shown here is derived from an EMBL/GenBank/DDBJ whole genome shotgun (WGS) entry which is preliminary data.</text>
</comment>
<reference evidence="1 2" key="1">
    <citation type="submission" date="2019-06" db="EMBL/GenBank/DDBJ databases">
        <title>Whole genome sequence for Rhodospirillaceae sp. R148.</title>
        <authorList>
            <person name="Wang G."/>
        </authorList>
    </citation>
    <scope>NUCLEOTIDE SEQUENCE [LARGE SCALE GENOMIC DNA]</scope>
    <source>
        <strain evidence="1 2">R148</strain>
    </source>
</reference>
<proteinExistence type="predicted"/>
<dbReference type="EMBL" id="VHSH01000002">
    <property type="protein sequence ID" value="TQV82190.1"/>
    <property type="molecule type" value="Genomic_DNA"/>
</dbReference>
<organism evidence="1 2">
    <name type="scientific">Denitrobaculum tricleocarpae</name>
    <dbReference type="NCBI Taxonomy" id="2591009"/>
    <lineage>
        <taxon>Bacteria</taxon>
        <taxon>Pseudomonadati</taxon>
        <taxon>Pseudomonadota</taxon>
        <taxon>Alphaproteobacteria</taxon>
        <taxon>Rhodospirillales</taxon>
        <taxon>Rhodospirillaceae</taxon>
        <taxon>Denitrobaculum</taxon>
    </lineage>
</organism>
<evidence type="ECO:0000313" key="2">
    <source>
        <dbReference type="Proteomes" id="UP000315252"/>
    </source>
</evidence>
<keyword evidence="2" id="KW-1185">Reference proteome</keyword>
<accession>A0A545TY95</accession>
<dbReference type="RefSeq" id="WP_142895820.1">
    <property type="nucleotide sequence ID" value="NZ_ML660053.1"/>
</dbReference>
<evidence type="ECO:0000313" key="1">
    <source>
        <dbReference type="EMBL" id="TQV82190.1"/>
    </source>
</evidence>
<name>A0A545TY95_9PROT</name>
<gene>
    <name evidence="1" type="ORF">FKG95_08200</name>
</gene>
<dbReference type="Proteomes" id="UP000315252">
    <property type="component" value="Unassembled WGS sequence"/>
</dbReference>
<sequence length="112" mass="12457">MTDHVFRELEVPFKGSGILTPEMTPSFDEALSYLKSLGASEHDWMFIDYSTWAGPVEYLLAFGVRDNEVFGPFEGEDEDGEEAYLVAMNAFGLSEKDAVAFAPFARGFWGAL</sequence>
<dbReference type="OrthoDB" id="6699420at2"/>